<dbReference type="Pfam" id="PF21185">
    <property type="entry name" value="RecD_N"/>
    <property type="match status" value="1"/>
</dbReference>
<protein>
    <recommendedName>
        <fullName evidence="1">RecBCD enzyme subunit RecD N-terminal domain-containing protein</fullName>
    </recommendedName>
</protein>
<keyword evidence="3" id="KW-1185">Reference proteome</keyword>
<dbReference type="InterPro" id="IPR049550">
    <property type="entry name" value="RecD_N"/>
</dbReference>
<evidence type="ECO:0000313" key="2">
    <source>
        <dbReference type="EMBL" id="MFC6668906.1"/>
    </source>
</evidence>
<gene>
    <name evidence="2" type="ORF">ACFQDL_01370</name>
</gene>
<proteinExistence type="predicted"/>
<evidence type="ECO:0000313" key="3">
    <source>
        <dbReference type="Proteomes" id="UP001596422"/>
    </source>
</evidence>
<organism evidence="2 3">
    <name type="scientific">Marinobacterium aestuariivivens</name>
    <dbReference type="NCBI Taxonomy" id="1698799"/>
    <lineage>
        <taxon>Bacteria</taxon>
        <taxon>Pseudomonadati</taxon>
        <taxon>Pseudomonadota</taxon>
        <taxon>Gammaproteobacteria</taxon>
        <taxon>Oceanospirillales</taxon>
        <taxon>Oceanospirillaceae</taxon>
        <taxon>Marinobacterium</taxon>
    </lineage>
</organism>
<dbReference type="InterPro" id="IPR041851">
    <property type="entry name" value="RecD_N_sf"/>
</dbReference>
<comment type="caution">
    <text evidence="2">The sequence shown here is derived from an EMBL/GenBank/DDBJ whole genome shotgun (WGS) entry which is preliminary data.</text>
</comment>
<reference evidence="3" key="1">
    <citation type="journal article" date="2019" name="Int. J. Syst. Evol. Microbiol.">
        <title>The Global Catalogue of Microorganisms (GCM) 10K type strain sequencing project: providing services to taxonomists for standard genome sequencing and annotation.</title>
        <authorList>
            <consortium name="The Broad Institute Genomics Platform"/>
            <consortium name="The Broad Institute Genome Sequencing Center for Infectious Disease"/>
            <person name="Wu L."/>
            <person name="Ma J."/>
        </authorList>
    </citation>
    <scope>NUCLEOTIDE SEQUENCE [LARGE SCALE GENOMIC DNA]</scope>
    <source>
        <strain evidence="3">NBRC 111756</strain>
    </source>
</reference>
<dbReference type="Gene3D" id="1.10.10.1020">
    <property type="entry name" value="RecBCD complex, subunit RecD, N-terminal domain"/>
    <property type="match status" value="1"/>
</dbReference>
<name>A0ABW1ZUX7_9GAMM</name>
<feature type="domain" description="RecBCD enzyme subunit RecD N-terminal" evidence="1">
    <location>
        <begin position="49"/>
        <end position="98"/>
    </location>
</feature>
<evidence type="ECO:0000259" key="1">
    <source>
        <dbReference type="Pfam" id="PF21185"/>
    </source>
</evidence>
<sequence length="180" mass="19043">MIRCGWASFTASRNGAWSSRWTGCSAAPSCLRRRDNGCAQSLARDGGARGLRPLDVQFARFLHETGGCREPALLVLAALVSFELGRGNVCLPLASVPALIDSLPPEVGDRLRPWLGACGSPVSARIESASKGFARGAAPAIVRPMGWCWGAASPRRRWCSIASASISIATGASNAIWPFF</sequence>
<accession>A0ABW1ZUX7</accession>
<dbReference type="RefSeq" id="WP_379907463.1">
    <property type="nucleotide sequence ID" value="NZ_JBHSWE010000001.1"/>
</dbReference>
<dbReference type="Proteomes" id="UP001596422">
    <property type="component" value="Unassembled WGS sequence"/>
</dbReference>
<dbReference type="EMBL" id="JBHSWE010000001">
    <property type="protein sequence ID" value="MFC6668906.1"/>
    <property type="molecule type" value="Genomic_DNA"/>
</dbReference>